<name>A0A840WVD4_9ACTN</name>
<proteinExistence type="predicted"/>
<evidence type="ECO:0000313" key="4">
    <source>
        <dbReference type="Proteomes" id="UP000579647"/>
    </source>
</evidence>
<dbReference type="Proteomes" id="UP000579647">
    <property type="component" value="Unassembled WGS sequence"/>
</dbReference>
<organism evidence="3 4">
    <name type="scientific">Nocardiopsis metallicus</name>
    <dbReference type="NCBI Taxonomy" id="179819"/>
    <lineage>
        <taxon>Bacteria</taxon>
        <taxon>Bacillati</taxon>
        <taxon>Actinomycetota</taxon>
        <taxon>Actinomycetes</taxon>
        <taxon>Streptosporangiales</taxon>
        <taxon>Nocardiopsidaceae</taxon>
        <taxon>Nocardiopsis</taxon>
    </lineage>
</organism>
<dbReference type="Pfam" id="PF02469">
    <property type="entry name" value="Fasciclin"/>
    <property type="match status" value="1"/>
</dbReference>
<feature type="domain" description="FAS1" evidence="2">
    <location>
        <begin position="83"/>
        <end position="213"/>
    </location>
</feature>
<dbReference type="EMBL" id="JACHDO010000001">
    <property type="protein sequence ID" value="MBB5494108.1"/>
    <property type="molecule type" value="Genomic_DNA"/>
</dbReference>
<dbReference type="InterPro" id="IPR036378">
    <property type="entry name" value="FAS1_dom_sf"/>
</dbReference>
<dbReference type="PROSITE" id="PS51257">
    <property type="entry name" value="PROKAR_LIPOPROTEIN"/>
    <property type="match status" value="1"/>
</dbReference>
<keyword evidence="4" id="KW-1185">Reference proteome</keyword>
<dbReference type="SUPFAM" id="SSF82153">
    <property type="entry name" value="FAS1 domain"/>
    <property type="match status" value="1"/>
</dbReference>
<dbReference type="SMART" id="SM00554">
    <property type="entry name" value="FAS1"/>
    <property type="match status" value="1"/>
</dbReference>
<sequence length="216" mass="21753">MRRTSLSRRTGGTGPAAATGATAAALLLVLSACGGGGEGAGDDPPQETGREGAAGNGSAAEPFGPGCSDFPGKGPGSFEEMAQRPFATAIADSPVLGNLSDALERSGLSDRMDTAEGMTVFAPVDDAFDMYPDGEMDDLLEEPYGLAHLLNYHVVAGEVPSAELDGGVFDALNGGQVRSSASGGRYTVDGYAPVVCADVETANATVHVVGMLLIPS</sequence>
<protein>
    <submittedName>
        <fullName evidence="3">Putative surface protein with fasciclin (FAS1) repeats</fullName>
    </submittedName>
</protein>
<gene>
    <name evidence="3" type="ORF">HNR07_005245</name>
</gene>
<dbReference type="GO" id="GO:0005615">
    <property type="term" value="C:extracellular space"/>
    <property type="evidence" value="ECO:0007669"/>
    <property type="project" value="TreeGrafter"/>
</dbReference>
<comment type="caution">
    <text evidence="3">The sequence shown here is derived from an EMBL/GenBank/DDBJ whole genome shotgun (WGS) entry which is preliminary data.</text>
</comment>
<dbReference type="AlphaFoldDB" id="A0A840WVD4"/>
<feature type="region of interest" description="Disordered" evidence="1">
    <location>
        <begin position="37"/>
        <end position="79"/>
    </location>
</feature>
<reference evidence="3 4" key="1">
    <citation type="submission" date="2020-08" db="EMBL/GenBank/DDBJ databases">
        <title>Sequencing the genomes of 1000 actinobacteria strains.</title>
        <authorList>
            <person name="Klenk H.-P."/>
        </authorList>
    </citation>
    <scope>NUCLEOTIDE SEQUENCE [LARGE SCALE GENOMIC DNA]</scope>
    <source>
        <strain evidence="3 4">DSM 44598</strain>
    </source>
</reference>
<dbReference type="PANTHER" id="PTHR10900:SF77">
    <property type="entry name" value="FI19380P1"/>
    <property type="match status" value="1"/>
</dbReference>
<dbReference type="PANTHER" id="PTHR10900">
    <property type="entry name" value="PERIOSTIN-RELATED"/>
    <property type="match status" value="1"/>
</dbReference>
<accession>A0A840WVD4</accession>
<evidence type="ECO:0000259" key="2">
    <source>
        <dbReference type="PROSITE" id="PS50213"/>
    </source>
</evidence>
<evidence type="ECO:0000313" key="3">
    <source>
        <dbReference type="EMBL" id="MBB5494108.1"/>
    </source>
</evidence>
<dbReference type="InterPro" id="IPR000782">
    <property type="entry name" value="FAS1_domain"/>
</dbReference>
<evidence type="ECO:0000256" key="1">
    <source>
        <dbReference type="SAM" id="MobiDB-lite"/>
    </source>
</evidence>
<dbReference type="Gene3D" id="2.30.180.10">
    <property type="entry name" value="FAS1 domain"/>
    <property type="match status" value="1"/>
</dbReference>
<dbReference type="RefSeq" id="WP_184367174.1">
    <property type="nucleotide sequence ID" value="NZ_BAAAKM010000137.1"/>
</dbReference>
<dbReference type="PROSITE" id="PS50213">
    <property type="entry name" value="FAS1"/>
    <property type="match status" value="1"/>
</dbReference>
<dbReference type="InterPro" id="IPR050904">
    <property type="entry name" value="Adhesion/Biosynth-related"/>
</dbReference>